<dbReference type="EMBL" id="CAUOFW020000692">
    <property type="protein sequence ID" value="CAK9135111.1"/>
    <property type="molecule type" value="Genomic_DNA"/>
</dbReference>
<organism evidence="2 3">
    <name type="scientific">Ilex paraguariensis</name>
    <name type="common">yerba mate</name>
    <dbReference type="NCBI Taxonomy" id="185542"/>
    <lineage>
        <taxon>Eukaryota</taxon>
        <taxon>Viridiplantae</taxon>
        <taxon>Streptophyta</taxon>
        <taxon>Embryophyta</taxon>
        <taxon>Tracheophyta</taxon>
        <taxon>Spermatophyta</taxon>
        <taxon>Magnoliopsida</taxon>
        <taxon>eudicotyledons</taxon>
        <taxon>Gunneridae</taxon>
        <taxon>Pentapetalae</taxon>
        <taxon>asterids</taxon>
        <taxon>campanulids</taxon>
        <taxon>Aquifoliales</taxon>
        <taxon>Aquifoliaceae</taxon>
        <taxon>Ilex</taxon>
    </lineage>
</organism>
<protein>
    <recommendedName>
        <fullName evidence="4">PGG domain-containing protein</fullName>
    </recommendedName>
</protein>
<comment type="caution">
    <text evidence="2">The sequence shown here is derived from an EMBL/GenBank/DDBJ whole genome shotgun (WGS) entry which is preliminary data.</text>
</comment>
<keyword evidence="1" id="KW-1133">Transmembrane helix</keyword>
<sequence length="168" mass="19387">MLARTIRHILCDVGALEGRFLSNYREKPPPSHRRKRRYKIVSLEVHNVLIMVFVMTATLTFTASWDPKIVYQPQNPVENHWHLVLGGSNQFRASFYYMMFNIAGFIASMGAILVLIWPLPFRAVLTFVLVTTIAIYGVLVDKTMPRFNIMLGSSHIFKHHLCVDRQDP</sequence>
<evidence type="ECO:0000313" key="3">
    <source>
        <dbReference type="Proteomes" id="UP001642360"/>
    </source>
</evidence>
<proteinExistence type="predicted"/>
<evidence type="ECO:0000313" key="2">
    <source>
        <dbReference type="EMBL" id="CAK9135111.1"/>
    </source>
</evidence>
<reference evidence="2 3" key="1">
    <citation type="submission" date="2024-02" db="EMBL/GenBank/DDBJ databases">
        <authorList>
            <person name="Vignale AGUSTIN F."/>
            <person name="Sosa J E."/>
            <person name="Modenutti C."/>
        </authorList>
    </citation>
    <scope>NUCLEOTIDE SEQUENCE [LARGE SCALE GENOMIC DNA]</scope>
</reference>
<keyword evidence="1" id="KW-0472">Membrane</keyword>
<feature type="transmembrane region" description="Helical" evidence="1">
    <location>
        <begin position="123"/>
        <end position="140"/>
    </location>
</feature>
<dbReference type="AlphaFoldDB" id="A0ABC8QQX1"/>
<feature type="transmembrane region" description="Helical" evidence="1">
    <location>
        <begin position="95"/>
        <end position="116"/>
    </location>
</feature>
<gene>
    <name evidence="2" type="ORF">ILEXP_LOCUS2045</name>
</gene>
<keyword evidence="1" id="KW-0812">Transmembrane</keyword>
<evidence type="ECO:0000256" key="1">
    <source>
        <dbReference type="SAM" id="Phobius"/>
    </source>
</evidence>
<dbReference type="Proteomes" id="UP001642360">
    <property type="component" value="Unassembled WGS sequence"/>
</dbReference>
<feature type="transmembrane region" description="Helical" evidence="1">
    <location>
        <begin position="43"/>
        <end position="65"/>
    </location>
</feature>
<evidence type="ECO:0008006" key="4">
    <source>
        <dbReference type="Google" id="ProtNLM"/>
    </source>
</evidence>
<name>A0ABC8QQX1_9AQUA</name>
<keyword evidence="3" id="KW-1185">Reference proteome</keyword>
<accession>A0ABC8QQX1</accession>